<dbReference type="AlphaFoldDB" id="A0AAJ0M468"/>
<dbReference type="GO" id="GO:0005576">
    <property type="term" value="C:extracellular region"/>
    <property type="evidence" value="ECO:0007669"/>
    <property type="project" value="UniProtKB-SubCell"/>
</dbReference>
<evidence type="ECO:0000256" key="6">
    <source>
        <dbReference type="ARBA" id="ARBA00036818"/>
    </source>
</evidence>
<evidence type="ECO:0000256" key="1">
    <source>
        <dbReference type="ARBA" id="ARBA00004613"/>
    </source>
</evidence>
<protein>
    <recommendedName>
        <fullName evidence="7">pectin lyase</fullName>
        <ecNumber evidence="7">4.2.2.10</ecNumber>
    </recommendedName>
</protein>
<dbReference type="SMART" id="SM00656">
    <property type="entry name" value="Amb_all"/>
    <property type="match status" value="1"/>
</dbReference>
<dbReference type="Gene3D" id="2.160.20.10">
    <property type="entry name" value="Single-stranded right-handed beta-helix, Pectin lyase-like"/>
    <property type="match status" value="1"/>
</dbReference>
<evidence type="ECO:0000256" key="4">
    <source>
        <dbReference type="ARBA" id="ARBA00022729"/>
    </source>
</evidence>
<evidence type="ECO:0000259" key="10">
    <source>
        <dbReference type="SMART" id="SM00656"/>
    </source>
</evidence>
<evidence type="ECO:0000256" key="8">
    <source>
        <dbReference type="RuleBase" id="RU361173"/>
    </source>
</evidence>
<evidence type="ECO:0000256" key="5">
    <source>
        <dbReference type="ARBA" id="ARBA00023239"/>
    </source>
</evidence>
<comment type="catalytic activity">
    <reaction evidence="6">
        <text>Eliminative cleavage of (1-&gt;4)-alpha-D-galacturonan methyl ester to give oligosaccharides with 4-deoxy-6-O-methyl-alpha-D-galact-4-enuronosyl groups at their non-reducing ends.</text>
        <dbReference type="EC" id="4.2.2.10"/>
    </reaction>
</comment>
<name>A0AAJ0M468_9PEZI</name>
<dbReference type="Pfam" id="PF00544">
    <property type="entry name" value="Pectate_lyase_4"/>
    <property type="match status" value="1"/>
</dbReference>
<keyword evidence="3 8" id="KW-0964">Secreted</keyword>
<dbReference type="InterPro" id="IPR012334">
    <property type="entry name" value="Pectin_lyas_fold"/>
</dbReference>
<dbReference type="GeneID" id="87887587"/>
<gene>
    <name evidence="11" type="ORF">B0T15DRAFT_524355</name>
</gene>
<dbReference type="PANTHER" id="PTHR31683:SF16">
    <property type="entry name" value="PECTIN LYASE A-RELATED"/>
    <property type="match status" value="1"/>
</dbReference>
<dbReference type="PANTHER" id="PTHR31683">
    <property type="entry name" value="PECTATE LYASE 18-RELATED"/>
    <property type="match status" value="1"/>
</dbReference>
<evidence type="ECO:0000313" key="12">
    <source>
        <dbReference type="Proteomes" id="UP001273166"/>
    </source>
</evidence>
<feature type="signal peptide" evidence="9">
    <location>
        <begin position="1"/>
        <end position="20"/>
    </location>
</feature>
<dbReference type="FunFam" id="2.160.20.10:FF:000003">
    <property type="entry name" value="Pectin lyase F"/>
    <property type="match status" value="1"/>
</dbReference>
<dbReference type="Proteomes" id="UP001273166">
    <property type="component" value="Unassembled WGS sequence"/>
</dbReference>
<keyword evidence="12" id="KW-1185">Reference proteome</keyword>
<dbReference type="RefSeq" id="XP_062724181.1">
    <property type="nucleotide sequence ID" value="XM_062868758.1"/>
</dbReference>
<dbReference type="GO" id="GO:0030570">
    <property type="term" value="F:pectate lyase activity"/>
    <property type="evidence" value="ECO:0007669"/>
    <property type="project" value="InterPro"/>
</dbReference>
<dbReference type="EMBL" id="JAUDZG010000002">
    <property type="protein sequence ID" value="KAK3308401.1"/>
    <property type="molecule type" value="Genomic_DNA"/>
</dbReference>
<comment type="caution">
    <text evidence="11">The sequence shown here is derived from an EMBL/GenBank/DDBJ whole genome shotgun (WGS) entry which is preliminary data.</text>
</comment>
<keyword evidence="4 9" id="KW-0732">Signal</keyword>
<proteinExistence type="inferred from homology"/>
<sequence>MRSASFFYSALVALAQTGTAAGVTGAAEGFAKGVTGGGSATPVYPKTTAELVSYLGDSQARVIMLDRTFDFTGTEGTATETGCAPWGTGSACQTAINKNDWCTNYQPGAPKMSVKYDKAGILGITVKSNKSLVGVGSKGVIRGKGLRMVSGTKNVIIQNVHITNLNPQYVWGGDAITLDNTDMIWIDHVTTSLIGRQHVVLGNGPSGRVTISNSKFDGQTSWSATCDGYHYWGLYFTGSSDTITFKNNYIYHMSGRSPKVAGNTLLHAVNNYWYDSTGHNFETSGDAKVLVEGSVFQNCAAPIESGSTGRLFASSSASSACSAALGRACQPNGFGSSGSLAGSDTSFLQYFAGKNVASATDYNTAKNVVNTAGFGKI</sequence>
<feature type="chain" id="PRO_5042592613" description="pectin lyase" evidence="9">
    <location>
        <begin position="21"/>
        <end position="377"/>
    </location>
</feature>
<evidence type="ECO:0000256" key="7">
    <source>
        <dbReference type="ARBA" id="ARBA00039082"/>
    </source>
</evidence>
<dbReference type="InterPro" id="IPR002022">
    <property type="entry name" value="Pec_lyase"/>
</dbReference>
<evidence type="ECO:0000256" key="9">
    <source>
        <dbReference type="SAM" id="SignalP"/>
    </source>
</evidence>
<organism evidence="11 12">
    <name type="scientific">Chaetomium strumarium</name>
    <dbReference type="NCBI Taxonomy" id="1170767"/>
    <lineage>
        <taxon>Eukaryota</taxon>
        <taxon>Fungi</taxon>
        <taxon>Dikarya</taxon>
        <taxon>Ascomycota</taxon>
        <taxon>Pezizomycotina</taxon>
        <taxon>Sordariomycetes</taxon>
        <taxon>Sordariomycetidae</taxon>
        <taxon>Sordariales</taxon>
        <taxon>Chaetomiaceae</taxon>
        <taxon>Chaetomium</taxon>
    </lineage>
</organism>
<keyword evidence="8" id="KW-0119">Carbohydrate metabolism</keyword>
<dbReference type="SUPFAM" id="SSF51126">
    <property type="entry name" value="Pectin lyase-like"/>
    <property type="match status" value="1"/>
</dbReference>
<evidence type="ECO:0000256" key="3">
    <source>
        <dbReference type="ARBA" id="ARBA00022525"/>
    </source>
</evidence>
<reference evidence="11" key="2">
    <citation type="submission" date="2023-06" db="EMBL/GenBank/DDBJ databases">
        <authorList>
            <consortium name="Lawrence Berkeley National Laboratory"/>
            <person name="Mondo S.J."/>
            <person name="Hensen N."/>
            <person name="Bonometti L."/>
            <person name="Westerberg I."/>
            <person name="Brannstrom I.O."/>
            <person name="Guillou S."/>
            <person name="Cros-Aarteil S."/>
            <person name="Calhoun S."/>
            <person name="Haridas S."/>
            <person name="Kuo A."/>
            <person name="Pangilinan J."/>
            <person name="Riley R."/>
            <person name="Labutti K."/>
            <person name="Andreopoulos B."/>
            <person name="Lipzen A."/>
            <person name="Chen C."/>
            <person name="Yanf M."/>
            <person name="Daum C."/>
            <person name="Ng V."/>
            <person name="Clum A."/>
            <person name="Steindorff A."/>
            <person name="Ohm R."/>
            <person name="Martin F."/>
            <person name="Silar P."/>
            <person name="Natvig D."/>
            <person name="Lalanne C."/>
            <person name="Gautier V."/>
            <person name="Ament-Velasquez S.L."/>
            <person name="Kruys A."/>
            <person name="Hutchinson M.I."/>
            <person name="Powell A.J."/>
            <person name="Barry K."/>
            <person name="Miller A.N."/>
            <person name="Grigoriev I.V."/>
            <person name="Debuchy R."/>
            <person name="Gladieux P."/>
            <person name="Thoren M.H."/>
            <person name="Johannesson H."/>
        </authorList>
    </citation>
    <scope>NUCLEOTIDE SEQUENCE</scope>
    <source>
        <strain evidence="11">CBS 333.67</strain>
    </source>
</reference>
<keyword evidence="8" id="KW-0624">Polysaccharide degradation</keyword>
<dbReference type="GO" id="GO:0000272">
    <property type="term" value="P:polysaccharide catabolic process"/>
    <property type="evidence" value="ECO:0007669"/>
    <property type="project" value="UniProtKB-KW"/>
</dbReference>
<dbReference type="InterPro" id="IPR045032">
    <property type="entry name" value="PEL"/>
</dbReference>
<evidence type="ECO:0000313" key="11">
    <source>
        <dbReference type="EMBL" id="KAK3308401.1"/>
    </source>
</evidence>
<feature type="domain" description="Pectate lyase" evidence="10">
    <location>
        <begin position="95"/>
        <end position="302"/>
    </location>
</feature>
<reference evidence="11" key="1">
    <citation type="journal article" date="2023" name="Mol. Phylogenet. Evol.">
        <title>Genome-scale phylogeny and comparative genomics of the fungal order Sordariales.</title>
        <authorList>
            <person name="Hensen N."/>
            <person name="Bonometti L."/>
            <person name="Westerberg I."/>
            <person name="Brannstrom I.O."/>
            <person name="Guillou S."/>
            <person name="Cros-Aarteil S."/>
            <person name="Calhoun S."/>
            <person name="Haridas S."/>
            <person name="Kuo A."/>
            <person name="Mondo S."/>
            <person name="Pangilinan J."/>
            <person name="Riley R."/>
            <person name="LaButti K."/>
            <person name="Andreopoulos B."/>
            <person name="Lipzen A."/>
            <person name="Chen C."/>
            <person name="Yan M."/>
            <person name="Daum C."/>
            <person name="Ng V."/>
            <person name="Clum A."/>
            <person name="Steindorff A."/>
            <person name="Ohm R.A."/>
            <person name="Martin F."/>
            <person name="Silar P."/>
            <person name="Natvig D.O."/>
            <person name="Lalanne C."/>
            <person name="Gautier V."/>
            <person name="Ament-Velasquez S.L."/>
            <person name="Kruys A."/>
            <person name="Hutchinson M.I."/>
            <person name="Powell A.J."/>
            <person name="Barry K."/>
            <person name="Miller A.N."/>
            <person name="Grigoriev I.V."/>
            <person name="Debuchy R."/>
            <person name="Gladieux P."/>
            <person name="Hiltunen Thoren M."/>
            <person name="Johannesson H."/>
        </authorList>
    </citation>
    <scope>NUCLEOTIDE SEQUENCE</scope>
    <source>
        <strain evidence="11">CBS 333.67</strain>
    </source>
</reference>
<dbReference type="EC" id="4.2.2.10" evidence="7"/>
<evidence type="ECO:0000256" key="2">
    <source>
        <dbReference type="ARBA" id="ARBA00010980"/>
    </source>
</evidence>
<dbReference type="InterPro" id="IPR011050">
    <property type="entry name" value="Pectin_lyase_fold/virulence"/>
</dbReference>
<comment type="similarity">
    <text evidence="2 8">Belongs to the polysaccharide lyase 1 family.</text>
</comment>
<comment type="subcellular location">
    <subcellularLocation>
        <location evidence="1 8">Secreted</location>
    </subcellularLocation>
</comment>
<keyword evidence="5 8" id="KW-0456">Lyase</keyword>
<dbReference type="GO" id="GO:0047490">
    <property type="term" value="F:pectin lyase activity"/>
    <property type="evidence" value="ECO:0007669"/>
    <property type="project" value="UniProtKB-EC"/>
</dbReference>
<accession>A0AAJ0M468</accession>